<evidence type="ECO:0000313" key="3">
    <source>
        <dbReference type="Proteomes" id="UP000236454"/>
    </source>
</evidence>
<keyword evidence="1" id="KW-0812">Transmembrane</keyword>
<gene>
    <name evidence="2" type="ORF">SAMN05216474_1824</name>
</gene>
<sequence>MIINYIQHIILVLLSLLVLFHVMVLLKIIPYKVLWGGRLSSDREMYKFELPSLLMSLLFLGVILIHSDYLLIKFPEWVMTAALSLMAALFGLNTLGNLTSKNKFERRVFSPVTLLLAFGCAYLALKG</sequence>
<protein>
    <recommendedName>
        <fullName evidence="4">DoxX-like family protein</fullName>
    </recommendedName>
</protein>
<feature type="transmembrane region" description="Helical" evidence="1">
    <location>
        <begin position="108"/>
        <end position="125"/>
    </location>
</feature>
<keyword evidence="3" id="KW-1185">Reference proteome</keyword>
<organism evidence="2 3">
    <name type="scientific">Lishizhenia tianjinensis</name>
    <dbReference type="NCBI Taxonomy" id="477690"/>
    <lineage>
        <taxon>Bacteria</taxon>
        <taxon>Pseudomonadati</taxon>
        <taxon>Bacteroidota</taxon>
        <taxon>Flavobacteriia</taxon>
        <taxon>Flavobacteriales</taxon>
        <taxon>Crocinitomicaceae</taxon>
        <taxon>Lishizhenia</taxon>
    </lineage>
</organism>
<accession>A0A1I7A213</accession>
<dbReference type="AlphaFoldDB" id="A0A1I7A213"/>
<evidence type="ECO:0008006" key="4">
    <source>
        <dbReference type="Google" id="ProtNLM"/>
    </source>
</evidence>
<keyword evidence="1" id="KW-1133">Transmembrane helix</keyword>
<evidence type="ECO:0000313" key="2">
    <source>
        <dbReference type="EMBL" id="SFT68917.1"/>
    </source>
</evidence>
<dbReference type="EMBL" id="FPAS01000002">
    <property type="protein sequence ID" value="SFT68917.1"/>
    <property type="molecule type" value="Genomic_DNA"/>
</dbReference>
<proteinExistence type="predicted"/>
<feature type="transmembrane region" description="Helical" evidence="1">
    <location>
        <begin position="50"/>
        <end position="71"/>
    </location>
</feature>
<name>A0A1I7A213_9FLAO</name>
<feature type="transmembrane region" description="Helical" evidence="1">
    <location>
        <begin position="6"/>
        <end position="29"/>
    </location>
</feature>
<dbReference type="STRING" id="477690.SAMN05216474_1824"/>
<reference evidence="2 3" key="1">
    <citation type="submission" date="2016-10" db="EMBL/GenBank/DDBJ databases">
        <authorList>
            <person name="de Groot N.N."/>
        </authorList>
    </citation>
    <scope>NUCLEOTIDE SEQUENCE [LARGE SCALE GENOMIC DNA]</scope>
    <source>
        <strain evidence="2 3">CGMCC 1.7005</strain>
    </source>
</reference>
<dbReference type="Proteomes" id="UP000236454">
    <property type="component" value="Unassembled WGS sequence"/>
</dbReference>
<keyword evidence="1" id="KW-0472">Membrane</keyword>
<evidence type="ECO:0000256" key="1">
    <source>
        <dbReference type="SAM" id="Phobius"/>
    </source>
</evidence>
<feature type="transmembrane region" description="Helical" evidence="1">
    <location>
        <begin position="77"/>
        <end position="96"/>
    </location>
</feature>